<evidence type="ECO:0000313" key="1">
    <source>
        <dbReference type="EMBL" id="KKU02806.1"/>
    </source>
</evidence>
<dbReference type="Proteomes" id="UP000034264">
    <property type="component" value="Unassembled WGS sequence"/>
</dbReference>
<dbReference type="EMBL" id="LCKS01000007">
    <property type="protein sequence ID" value="KKU02806.1"/>
    <property type="molecule type" value="Genomic_DNA"/>
</dbReference>
<accession>A0A0G1M3I1</accession>
<reference evidence="1 2" key="1">
    <citation type="journal article" date="2015" name="Nature">
        <title>rRNA introns, odd ribosomes, and small enigmatic genomes across a large radiation of phyla.</title>
        <authorList>
            <person name="Brown C.T."/>
            <person name="Hug L.A."/>
            <person name="Thomas B.C."/>
            <person name="Sharon I."/>
            <person name="Castelle C.J."/>
            <person name="Singh A."/>
            <person name="Wilkins M.J."/>
            <person name="Williams K.H."/>
            <person name="Banfield J.F."/>
        </authorList>
    </citation>
    <scope>NUCLEOTIDE SEQUENCE [LARGE SCALE GENOMIC DNA]</scope>
</reference>
<name>A0A0G1M3I1_9BACT</name>
<dbReference type="AlphaFoldDB" id="A0A0G1M3I1"/>
<proteinExistence type="predicted"/>
<protein>
    <submittedName>
        <fullName evidence="1">Uncharacterized protein</fullName>
    </submittedName>
</protein>
<sequence>MVGHLFKEPSQSTQSGVYTNLGEPISVTIMGLGRVIVLTDVQVAVVLRMTLVQLHVLMSETLLRAIIPQTLVEAMHLPIMPVISLPTKNLVPLHANRKPVVVG</sequence>
<organism evidence="1 2">
    <name type="scientific">Candidatus Amesbacteria bacterium GW2011_GWC2_45_19</name>
    <dbReference type="NCBI Taxonomy" id="1618366"/>
    <lineage>
        <taxon>Bacteria</taxon>
        <taxon>Candidatus Amesiibacteriota</taxon>
    </lineage>
</organism>
<comment type="caution">
    <text evidence="1">The sequence shown here is derived from an EMBL/GenBank/DDBJ whole genome shotgun (WGS) entry which is preliminary data.</text>
</comment>
<evidence type="ECO:0000313" key="2">
    <source>
        <dbReference type="Proteomes" id="UP000034264"/>
    </source>
</evidence>
<gene>
    <name evidence="1" type="ORF">UX05_C0007G0035</name>
</gene>